<evidence type="ECO:0000313" key="2">
    <source>
        <dbReference type="Proteomes" id="UP000067626"/>
    </source>
</evidence>
<accession>A0A0K1EJH7</accession>
<reference evidence="1 2" key="1">
    <citation type="submission" date="2015-07" db="EMBL/GenBank/DDBJ databases">
        <title>Genome analysis of myxobacterium Chondromyces crocatus Cm c5 reveals a high potential for natural compound synthesis and the genetic basis for the loss of fruiting body formation.</title>
        <authorList>
            <person name="Zaburannyi N."/>
            <person name="Bunk B."/>
            <person name="Maier J."/>
            <person name="Overmann J."/>
            <person name="Mueller R."/>
        </authorList>
    </citation>
    <scope>NUCLEOTIDE SEQUENCE [LARGE SCALE GENOMIC DNA]</scope>
    <source>
        <strain evidence="1 2">Cm c5</strain>
    </source>
</reference>
<protein>
    <submittedName>
        <fullName evidence="1">Uncharacterized protein</fullName>
    </submittedName>
</protein>
<dbReference type="Proteomes" id="UP000067626">
    <property type="component" value="Chromosome"/>
</dbReference>
<sequence length="100" mass="10742">MFKAGDSATTIQEHLNGLVERLCNDPTFRSAFWKDPVKTAAKAGFDVPEPLVRQLASADGRVVDVLSSRGDTPSSSARKQSRLVAALLLTSGVRGSDRQN</sequence>
<name>A0A0K1EJH7_CHOCO</name>
<dbReference type="RefSeq" id="WP_156338866.1">
    <property type="nucleotide sequence ID" value="NZ_CP012159.1"/>
</dbReference>
<dbReference type="EMBL" id="CP012159">
    <property type="protein sequence ID" value="AKT41015.1"/>
    <property type="molecule type" value="Genomic_DNA"/>
</dbReference>
<gene>
    <name evidence="1" type="ORF">CMC5_051730</name>
</gene>
<dbReference type="STRING" id="52.CMC5_051730"/>
<dbReference type="AlphaFoldDB" id="A0A0K1EJH7"/>
<evidence type="ECO:0000313" key="1">
    <source>
        <dbReference type="EMBL" id="AKT41015.1"/>
    </source>
</evidence>
<keyword evidence="2" id="KW-1185">Reference proteome</keyword>
<dbReference type="KEGG" id="ccro:CMC5_051730"/>
<proteinExistence type="predicted"/>
<organism evidence="1 2">
    <name type="scientific">Chondromyces crocatus</name>
    <dbReference type="NCBI Taxonomy" id="52"/>
    <lineage>
        <taxon>Bacteria</taxon>
        <taxon>Pseudomonadati</taxon>
        <taxon>Myxococcota</taxon>
        <taxon>Polyangia</taxon>
        <taxon>Polyangiales</taxon>
        <taxon>Polyangiaceae</taxon>
        <taxon>Chondromyces</taxon>
    </lineage>
</organism>